<evidence type="ECO:0000256" key="3">
    <source>
        <dbReference type="ARBA" id="ARBA00023163"/>
    </source>
</evidence>
<dbReference type="InterPro" id="IPR002577">
    <property type="entry name" value="HTH_HxlR"/>
</dbReference>
<sequence>MAADKPTPGCCVDFAFQRIGGKYKGRILWCIHESGLQRYGQLKKSISGITPKMLTQTLRELEQDKLVHRQVYLEVPPRVEYTLTDSGRKLIPFIDYLKQWVEELVEQDPTVDLHG</sequence>
<dbReference type="Gene3D" id="1.10.10.10">
    <property type="entry name" value="Winged helix-like DNA-binding domain superfamily/Winged helix DNA-binding domain"/>
    <property type="match status" value="1"/>
</dbReference>
<name>A0A4Z0PZ77_9BACT</name>
<dbReference type="GO" id="GO:0003677">
    <property type="term" value="F:DNA binding"/>
    <property type="evidence" value="ECO:0007669"/>
    <property type="project" value="UniProtKB-KW"/>
</dbReference>
<keyword evidence="6" id="KW-1185">Reference proteome</keyword>
<dbReference type="EMBL" id="SRMB01000006">
    <property type="protein sequence ID" value="TGE22745.1"/>
    <property type="molecule type" value="Genomic_DNA"/>
</dbReference>
<evidence type="ECO:0000256" key="1">
    <source>
        <dbReference type="ARBA" id="ARBA00023015"/>
    </source>
</evidence>
<dbReference type="RefSeq" id="WP_135398683.1">
    <property type="nucleotide sequence ID" value="NZ_SRMB01000006.1"/>
</dbReference>
<dbReference type="PANTHER" id="PTHR33204">
    <property type="entry name" value="TRANSCRIPTIONAL REGULATOR, MARR FAMILY"/>
    <property type="match status" value="1"/>
</dbReference>
<proteinExistence type="predicted"/>
<dbReference type="InterPro" id="IPR036388">
    <property type="entry name" value="WH-like_DNA-bd_sf"/>
</dbReference>
<keyword evidence="3" id="KW-0804">Transcription</keyword>
<dbReference type="SUPFAM" id="SSF46785">
    <property type="entry name" value="Winged helix' DNA-binding domain"/>
    <property type="match status" value="1"/>
</dbReference>
<keyword evidence="2" id="KW-0238">DNA-binding</keyword>
<protein>
    <submittedName>
        <fullName evidence="5">Transcriptional regulator</fullName>
    </submittedName>
</protein>
<dbReference type="OrthoDB" id="8231503at2"/>
<reference evidence="5 6" key="1">
    <citation type="submission" date="2019-04" db="EMBL/GenBank/DDBJ databases">
        <authorList>
            <person name="Feng G."/>
            <person name="Zhang J."/>
            <person name="Zhu H."/>
        </authorList>
    </citation>
    <scope>NUCLEOTIDE SEQUENCE [LARGE SCALE GENOMIC DNA]</scope>
    <source>
        <strain evidence="5 6">9PBR-1</strain>
    </source>
</reference>
<dbReference type="PROSITE" id="PS51118">
    <property type="entry name" value="HTH_HXLR"/>
    <property type="match status" value="1"/>
</dbReference>
<comment type="caution">
    <text evidence="5">The sequence shown here is derived from an EMBL/GenBank/DDBJ whole genome shotgun (WGS) entry which is preliminary data.</text>
</comment>
<gene>
    <name evidence="5" type="ORF">E5K02_23745</name>
</gene>
<organism evidence="5 6">
    <name type="scientific">Hymenobacter metallicola</name>
    <dbReference type="NCBI Taxonomy" id="2563114"/>
    <lineage>
        <taxon>Bacteria</taxon>
        <taxon>Pseudomonadati</taxon>
        <taxon>Bacteroidota</taxon>
        <taxon>Cytophagia</taxon>
        <taxon>Cytophagales</taxon>
        <taxon>Hymenobacteraceae</taxon>
        <taxon>Hymenobacter</taxon>
    </lineage>
</organism>
<dbReference type="InterPro" id="IPR036390">
    <property type="entry name" value="WH_DNA-bd_sf"/>
</dbReference>
<dbReference type="Pfam" id="PF01638">
    <property type="entry name" value="HxlR"/>
    <property type="match status" value="1"/>
</dbReference>
<keyword evidence="1" id="KW-0805">Transcription regulation</keyword>
<evidence type="ECO:0000259" key="4">
    <source>
        <dbReference type="PROSITE" id="PS51118"/>
    </source>
</evidence>
<evidence type="ECO:0000313" key="6">
    <source>
        <dbReference type="Proteomes" id="UP000298471"/>
    </source>
</evidence>
<evidence type="ECO:0000313" key="5">
    <source>
        <dbReference type="EMBL" id="TGE22745.1"/>
    </source>
</evidence>
<evidence type="ECO:0000256" key="2">
    <source>
        <dbReference type="ARBA" id="ARBA00023125"/>
    </source>
</evidence>
<accession>A0A4Z0PZ77</accession>
<dbReference type="AlphaFoldDB" id="A0A4Z0PZ77"/>
<feature type="domain" description="HTH hxlR-type" evidence="4">
    <location>
        <begin position="10"/>
        <end position="109"/>
    </location>
</feature>
<dbReference type="PANTHER" id="PTHR33204:SF29">
    <property type="entry name" value="TRANSCRIPTIONAL REGULATOR"/>
    <property type="match status" value="1"/>
</dbReference>
<dbReference type="Proteomes" id="UP000298471">
    <property type="component" value="Unassembled WGS sequence"/>
</dbReference>